<dbReference type="EMBL" id="CM007890">
    <property type="protein sequence ID" value="OTG38247.1"/>
    <property type="molecule type" value="Genomic_DNA"/>
</dbReference>
<gene>
    <name evidence="3" type="ORF">HannXRQ_Chr01g0027661</name>
    <name evidence="2" type="ORF">HanXRQr2_Chr01g0040571</name>
</gene>
<dbReference type="Pfam" id="PF02519">
    <property type="entry name" value="Auxin_inducible"/>
    <property type="match status" value="1"/>
</dbReference>
<dbReference type="Gramene" id="mRNA:HanXRQr2_Chr01g0040571">
    <property type="protein sequence ID" value="CDS:HanXRQr2_Chr01g0040571.1"/>
    <property type="gene ID" value="HanXRQr2_Chr01g0040571"/>
</dbReference>
<evidence type="ECO:0000313" key="2">
    <source>
        <dbReference type="EMBL" id="KAF5823646.1"/>
    </source>
</evidence>
<reference evidence="3" key="2">
    <citation type="submission" date="2017-02" db="EMBL/GenBank/DDBJ databases">
        <title>Sunflower complete genome.</title>
        <authorList>
            <person name="Langlade N."/>
            <person name="Munos S."/>
        </authorList>
    </citation>
    <scope>NUCLEOTIDE SEQUENCE [LARGE SCALE GENOMIC DNA]</scope>
    <source>
        <tissue evidence="3">Leaves</tissue>
    </source>
</reference>
<dbReference type="InterPro" id="IPR003676">
    <property type="entry name" value="SAUR_fam"/>
</dbReference>
<proteinExistence type="inferred from homology"/>
<evidence type="ECO:0000256" key="1">
    <source>
        <dbReference type="ARBA" id="ARBA00006974"/>
    </source>
</evidence>
<protein>
    <submittedName>
        <fullName evidence="2 3">Small auxin-up RNA</fullName>
    </submittedName>
</protein>
<dbReference type="PANTHER" id="PTHR31374">
    <property type="entry name" value="AUXIN-INDUCED PROTEIN-LIKE-RELATED"/>
    <property type="match status" value="1"/>
</dbReference>
<comment type="similarity">
    <text evidence="1">Belongs to the ARG7 family.</text>
</comment>
<dbReference type="OrthoDB" id="1930622at2759"/>
<keyword evidence="4" id="KW-1185">Reference proteome</keyword>
<evidence type="ECO:0000313" key="3">
    <source>
        <dbReference type="EMBL" id="OTG38247.1"/>
    </source>
</evidence>
<sequence>MKIYNGKNSTRKSGYKCKLVVIKILIKTMQHCMLHRWRYIEVKFGDAPKDVKEGQFAVIAVKCEKPKRFVVELGCLTNPVFLRLLKIAGEEYGFNHEGAISIPCEPDEL</sequence>
<evidence type="ECO:0000313" key="4">
    <source>
        <dbReference type="Proteomes" id="UP000215914"/>
    </source>
</evidence>
<dbReference type="InParanoid" id="A0A251VRM1"/>
<dbReference type="GO" id="GO:0009733">
    <property type="term" value="P:response to auxin"/>
    <property type="evidence" value="ECO:0007669"/>
    <property type="project" value="InterPro"/>
</dbReference>
<dbReference type="OMA" id="AISIPCE"/>
<dbReference type="Proteomes" id="UP000215914">
    <property type="component" value="Chromosome 1"/>
</dbReference>
<dbReference type="FunCoup" id="A0A251VRM1">
    <property type="interactions" value="300"/>
</dbReference>
<name>A0A251VRM1_HELAN</name>
<organism evidence="3 4">
    <name type="scientific">Helianthus annuus</name>
    <name type="common">Common sunflower</name>
    <dbReference type="NCBI Taxonomy" id="4232"/>
    <lineage>
        <taxon>Eukaryota</taxon>
        <taxon>Viridiplantae</taxon>
        <taxon>Streptophyta</taxon>
        <taxon>Embryophyta</taxon>
        <taxon>Tracheophyta</taxon>
        <taxon>Spermatophyta</taxon>
        <taxon>Magnoliopsida</taxon>
        <taxon>eudicotyledons</taxon>
        <taxon>Gunneridae</taxon>
        <taxon>Pentapetalae</taxon>
        <taxon>asterids</taxon>
        <taxon>campanulids</taxon>
        <taxon>Asterales</taxon>
        <taxon>Asteraceae</taxon>
        <taxon>Asteroideae</taxon>
        <taxon>Heliantheae alliance</taxon>
        <taxon>Heliantheae</taxon>
        <taxon>Helianthus</taxon>
    </lineage>
</organism>
<dbReference type="EMBL" id="MNCJ02000316">
    <property type="protein sequence ID" value="KAF5823646.1"/>
    <property type="molecule type" value="Genomic_DNA"/>
</dbReference>
<dbReference type="AlphaFoldDB" id="A0A251VRM1"/>
<reference evidence="2 4" key="1">
    <citation type="journal article" date="2017" name="Nature">
        <title>The sunflower genome provides insights into oil metabolism, flowering and Asterid evolution.</title>
        <authorList>
            <person name="Badouin H."/>
            <person name="Gouzy J."/>
            <person name="Grassa C.J."/>
            <person name="Murat F."/>
            <person name="Staton S.E."/>
            <person name="Cottret L."/>
            <person name="Lelandais-Briere C."/>
            <person name="Owens G.L."/>
            <person name="Carrere S."/>
            <person name="Mayjonade B."/>
            <person name="Legrand L."/>
            <person name="Gill N."/>
            <person name="Kane N.C."/>
            <person name="Bowers J.E."/>
            <person name="Hubner S."/>
            <person name="Bellec A."/>
            <person name="Berard A."/>
            <person name="Berges H."/>
            <person name="Blanchet N."/>
            <person name="Boniface M.C."/>
            <person name="Brunel D."/>
            <person name="Catrice O."/>
            <person name="Chaidir N."/>
            <person name="Claudel C."/>
            <person name="Donnadieu C."/>
            <person name="Faraut T."/>
            <person name="Fievet G."/>
            <person name="Helmstetter N."/>
            <person name="King M."/>
            <person name="Knapp S.J."/>
            <person name="Lai Z."/>
            <person name="Le Paslier M.C."/>
            <person name="Lippi Y."/>
            <person name="Lorenzon L."/>
            <person name="Mandel J.R."/>
            <person name="Marage G."/>
            <person name="Marchand G."/>
            <person name="Marquand E."/>
            <person name="Bret-Mestries E."/>
            <person name="Morien E."/>
            <person name="Nambeesan S."/>
            <person name="Nguyen T."/>
            <person name="Pegot-Espagnet P."/>
            <person name="Pouilly N."/>
            <person name="Raftis F."/>
            <person name="Sallet E."/>
            <person name="Schiex T."/>
            <person name="Thomas J."/>
            <person name="Vandecasteele C."/>
            <person name="Vares D."/>
            <person name="Vear F."/>
            <person name="Vautrin S."/>
            <person name="Crespi M."/>
            <person name="Mangin B."/>
            <person name="Burke J.M."/>
            <person name="Salse J."/>
            <person name="Munos S."/>
            <person name="Vincourt P."/>
            <person name="Rieseberg L.H."/>
            <person name="Langlade N.B."/>
        </authorList>
    </citation>
    <scope>NUCLEOTIDE SEQUENCE [LARGE SCALE GENOMIC DNA]</scope>
    <source>
        <strain evidence="4">cv. SF193</strain>
        <tissue evidence="2">Leaves</tissue>
    </source>
</reference>
<accession>A0A251VRM1</accession>
<dbReference type="PANTHER" id="PTHR31374:SF264">
    <property type="entry name" value="AUXIN-RESPONSIVE PROTEIN SAUR36-LIKE"/>
    <property type="match status" value="1"/>
</dbReference>
<reference evidence="2" key="3">
    <citation type="submission" date="2020-06" db="EMBL/GenBank/DDBJ databases">
        <title>Helianthus annuus Genome sequencing and assembly Release 2.</title>
        <authorList>
            <person name="Gouzy J."/>
            <person name="Langlade N."/>
            <person name="Munos S."/>
        </authorList>
    </citation>
    <scope>NUCLEOTIDE SEQUENCE</scope>
    <source>
        <tissue evidence="2">Leaves</tissue>
    </source>
</reference>